<feature type="domain" description="PD-(D/E)XK endonuclease-like" evidence="1">
    <location>
        <begin position="699"/>
        <end position="955"/>
    </location>
</feature>
<gene>
    <name evidence="2" type="primary">rexB</name>
    <name evidence="2" type="ORF">Poly41_52690</name>
</gene>
<keyword evidence="3" id="KW-1185">Reference proteome</keyword>
<dbReference type="SUPFAM" id="SSF52540">
    <property type="entry name" value="P-loop containing nucleoside triphosphate hydrolases"/>
    <property type="match status" value="1"/>
</dbReference>
<organism evidence="2 3">
    <name type="scientific">Novipirellula artificiosorum</name>
    <dbReference type="NCBI Taxonomy" id="2528016"/>
    <lineage>
        <taxon>Bacteria</taxon>
        <taxon>Pseudomonadati</taxon>
        <taxon>Planctomycetota</taxon>
        <taxon>Planctomycetia</taxon>
        <taxon>Pirellulales</taxon>
        <taxon>Pirellulaceae</taxon>
        <taxon>Novipirellula</taxon>
    </lineage>
</organism>
<dbReference type="InterPro" id="IPR011335">
    <property type="entry name" value="Restrct_endonuc-II-like"/>
</dbReference>
<evidence type="ECO:0000259" key="1">
    <source>
        <dbReference type="Pfam" id="PF12705"/>
    </source>
</evidence>
<name>A0A5C6DAY7_9BACT</name>
<comment type="caution">
    <text evidence="2">The sequence shown here is derived from an EMBL/GenBank/DDBJ whole genome shotgun (WGS) entry which is preliminary data.</text>
</comment>
<sequence length="970" mass="109253">MVRRLRVQLRRWGRGSADRLLRRPGHEYKHEYKQPPMRHNVNSLFPSTDPEFLGWEKPLLPQVVELLIKRFCSRATLDLSGWIVVLPTSFSSRRFEVLLRDSASDLGVRLHPPEILTMGQLPEKLYRPRNALAIEFEQTLAWSRVLATTHVDDLAPLVPTLPASDEVESWMELAATIRGLHEDLASNRLSFQAIAEVSESENDQRRWKLLADLYAKYLQELDRAGLADPHEERDVAIRNRACKTKKTIALVGTSDLSHLQVAMLNVLEGEILPFVAAPDTFARRFDAFGSILADPWLDSILPLQDDQLIPAGDIADQATAVAENLAEIAPQFPANEVTIGVTDESQVGPIELELRGCGVETFRHLGWPISRTAVGRLFDLTADYLKHRTWQSLATLVRHAVVHDRISAELPQPAETQSLWLVELDELLANHYPIRIDADLPQLAKQRFPQAIAVAAWVEAWLSPFLDENKTHPLATWCKTITVWLDGIFQAEAPNDDPTRARTPMALDSVRRLLKRFGEVNASLDFEIDGAGAMQMIANRTGELRVLQPMKSGDVEILGWLDLALDDSKALIVVGFNHPFVPAAVTHDAFLPGHLRTSLRMADNDRRYARDVYNMQLLLSTRPSVRFIVGRTSADGSPTPPSRLLSAASDQDVARRIRSLLNVTRPRVVVEHCWDSAEENRSLSIPKLPPSAAECPVKTMSVTAFRDYLTCPYRFYLRHVLKLKPLDDASAELAANQFGDLVHGALEAFGKSKHRDEGNQQKIEAHLLDHLHVYADQHYGHATSTAVTLQIRQAERRLSAVAAEQARRIDEGWRIHQSEASVDDKMGACVEVEGFKMGLRGRLDRIDHHPKSGRWAILDYKTHGHKPEKKHLKATDNGLQWIDLQLPLYRMMIPFLGIDADAKAVELGYFNISDKDAETRINIAKFDETLMDQAQHLILHCVAQIRDGHFEPTDGPVLYDDYDMILQTGI</sequence>
<dbReference type="OrthoDB" id="5487982at2"/>
<protein>
    <submittedName>
        <fullName evidence="2">ATP-dependent helicase/deoxyribonuclease subunit B</fullName>
        <ecNumber evidence="2">3.6.4.12</ecNumber>
    </submittedName>
</protein>
<keyword evidence="2" id="KW-0347">Helicase</keyword>
<dbReference type="GO" id="GO:0016787">
    <property type="term" value="F:hydrolase activity"/>
    <property type="evidence" value="ECO:0007669"/>
    <property type="project" value="UniProtKB-KW"/>
</dbReference>
<dbReference type="GO" id="GO:0003678">
    <property type="term" value="F:DNA helicase activity"/>
    <property type="evidence" value="ECO:0007669"/>
    <property type="project" value="UniProtKB-EC"/>
</dbReference>
<dbReference type="InterPro" id="IPR027417">
    <property type="entry name" value="P-loop_NTPase"/>
</dbReference>
<dbReference type="AlphaFoldDB" id="A0A5C6DAY7"/>
<accession>A0A5C6DAY7</accession>
<dbReference type="Pfam" id="PF12705">
    <property type="entry name" value="PDDEXK_1"/>
    <property type="match status" value="1"/>
</dbReference>
<dbReference type="Gene3D" id="3.90.320.10">
    <property type="match status" value="1"/>
</dbReference>
<dbReference type="EC" id="3.6.4.12" evidence="2"/>
<evidence type="ECO:0000313" key="2">
    <source>
        <dbReference type="EMBL" id="TWU32891.1"/>
    </source>
</evidence>
<reference evidence="2 3" key="1">
    <citation type="submission" date="2019-02" db="EMBL/GenBank/DDBJ databases">
        <title>Deep-cultivation of Planctomycetes and their phenomic and genomic characterization uncovers novel biology.</title>
        <authorList>
            <person name="Wiegand S."/>
            <person name="Jogler M."/>
            <person name="Boedeker C."/>
            <person name="Pinto D."/>
            <person name="Vollmers J."/>
            <person name="Rivas-Marin E."/>
            <person name="Kohn T."/>
            <person name="Peeters S.H."/>
            <person name="Heuer A."/>
            <person name="Rast P."/>
            <person name="Oberbeckmann S."/>
            <person name="Bunk B."/>
            <person name="Jeske O."/>
            <person name="Meyerdierks A."/>
            <person name="Storesund J.E."/>
            <person name="Kallscheuer N."/>
            <person name="Luecker S."/>
            <person name="Lage O.M."/>
            <person name="Pohl T."/>
            <person name="Merkel B.J."/>
            <person name="Hornburger P."/>
            <person name="Mueller R.-W."/>
            <person name="Bruemmer F."/>
            <person name="Labrenz M."/>
            <person name="Spormann A.M."/>
            <person name="Op Den Camp H."/>
            <person name="Overmann J."/>
            <person name="Amann R."/>
            <person name="Jetten M.S.M."/>
            <person name="Mascher T."/>
            <person name="Medema M.H."/>
            <person name="Devos D.P."/>
            <person name="Kaster A.-K."/>
            <person name="Ovreas L."/>
            <person name="Rohde M."/>
            <person name="Galperin M.Y."/>
            <person name="Jogler C."/>
        </authorList>
    </citation>
    <scope>NUCLEOTIDE SEQUENCE [LARGE SCALE GENOMIC DNA]</scope>
    <source>
        <strain evidence="2 3">Poly41</strain>
    </source>
</reference>
<dbReference type="SUPFAM" id="SSF52980">
    <property type="entry name" value="Restriction endonuclease-like"/>
    <property type="match status" value="1"/>
</dbReference>
<proteinExistence type="predicted"/>
<dbReference type="InterPro" id="IPR038726">
    <property type="entry name" value="PDDEXK_AddAB-type"/>
</dbReference>
<keyword evidence="2" id="KW-0378">Hydrolase</keyword>
<keyword evidence="2" id="KW-0067">ATP-binding</keyword>
<dbReference type="EMBL" id="SJPV01000011">
    <property type="protein sequence ID" value="TWU32891.1"/>
    <property type="molecule type" value="Genomic_DNA"/>
</dbReference>
<keyword evidence="2" id="KW-0547">Nucleotide-binding</keyword>
<evidence type="ECO:0000313" key="3">
    <source>
        <dbReference type="Proteomes" id="UP000319143"/>
    </source>
</evidence>
<dbReference type="Proteomes" id="UP000319143">
    <property type="component" value="Unassembled WGS sequence"/>
</dbReference>
<dbReference type="InterPro" id="IPR011604">
    <property type="entry name" value="PDDEXK-like_dom_sf"/>
</dbReference>